<comment type="similarity">
    <text evidence="2">Belongs to the adrenomedullin family.</text>
</comment>
<evidence type="ECO:0000313" key="8">
    <source>
        <dbReference type="Proteomes" id="UP000472263"/>
    </source>
</evidence>
<proteinExistence type="inferred from homology"/>
<evidence type="ECO:0008006" key="9">
    <source>
        <dbReference type="Google" id="ProtNLM"/>
    </source>
</evidence>
<dbReference type="Proteomes" id="UP000472263">
    <property type="component" value="Chromosome 19"/>
</dbReference>
<feature type="signal peptide" evidence="6">
    <location>
        <begin position="1"/>
        <end position="19"/>
    </location>
</feature>
<dbReference type="GO" id="GO:0005576">
    <property type="term" value="C:extracellular region"/>
    <property type="evidence" value="ECO:0007669"/>
    <property type="project" value="UniProtKB-SubCell"/>
</dbReference>
<accession>A0A667WZ59</accession>
<evidence type="ECO:0000256" key="5">
    <source>
        <dbReference type="ARBA" id="ARBA00023157"/>
    </source>
</evidence>
<dbReference type="GO" id="GO:0010460">
    <property type="term" value="P:positive regulation of heart rate"/>
    <property type="evidence" value="ECO:0007669"/>
    <property type="project" value="TreeGrafter"/>
</dbReference>
<keyword evidence="8" id="KW-1185">Reference proteome</keyword>
<dbReference type="PANTHER" id="PTHR23414:SF6">
    <property type="entry name" value="ADRENOMEDULLIN-5-LIKE PROTEIN-RELATED"/>
    <property type="match status" value="1"/>
</dbReference>
<dbReference type="InParanoid" id="A0A667WZ59"/>
<reference evidence="7" key="1">
    <citation type="submission" date="2019-06" db="EMBL/GenBank/DDBJ databases">
        <authorList>
            <consortium name="Wellcome Sanger Institute Data Sharing"/>
        </authorList>
    </citation>
    <scope>NUCLEOTIDE SEQUENCE [LARGE SCALE GENOMIC DNA]</scope>
</reference>
<protein>
    <recommendedName>
        <fullName evidence="9">Adrenomedullin</fullName>
    </recommendedName>
</protein>
<evidence type="ECO:0000256" key="2">
    <source>
        <dbReference type="ARBA" id="ARBA00010575"/>
    </source>
</evidence>
<dbReference type="Ensembl" id="ENSMMDT00005008292.1">
    <property type="protein sequence ID" value="ENSMMDP00005008052.1"/>
    <property type="gene ID" value="ENSMMDG00005004461.1"/>
</dbReference>
<keyword evidence="5" id="KW-1015">Disulfide bond</keyword>
<evidence type="ECO:0000256" key="6">
    <source>
        <dbReference type="SAM" id="SignalP"/>
    </source>
</evidence>
<organism evidence="7 8">
    <name type="scientific">Myripristis murdjan</name>
    <name type="common">pinecone soldierfish</name>
    <dbReference type="NCBI Taxonomy" id="586833"/>
    <lineage>
        <taxon>Eukaryota</taxon>
        <taxon>Metazoa</taxon>
        <taxon>Chordata</taxon>
        <taxon>Craniata</taxon>
        <taxon>Vertebrata</taxon>
        <taxon>Euteleostomi</taxon>
        <taxon>Actinopterygii</taxon>
        <taxon>Neopterygii</taxon>
        <taxon>Teleostei</taxon>
        <taxon>Neoteleostei</taxon>
        <taxon>Acanthomorphata</taxon>
        <taxon>Holocentriformes</taxon>
        <taxon>Holocentridae</taxon>
        <taxon>Myripristis</taxon>
    </lineage>
</organism>
<dbReference type="InterPro" id="IPR021116">
    <property type="entry name" value="Calcitonin/adrenomedullin"/>
</dbReference>
<dbReference type="GeneTree" id="ENSGT00940000169535"/>
<reference evidence="7" key="2">
    <citation type="submission" date="2025-08" db="UniProtKB">
        <authorList>
            <consortium name="Ensembl"/>
        </authorList>
    </citation>
    <scope>IDENTIFICATION</scope>
</reference>
<dbReference type="GO" id="GO:0007189">
    <property type="term" value="P:adenylate cyclase-activating G protein-coupled receptor signaling pathway"/>
    <property type="evidence" value="ECO:0007669"/>
    <property type="project" value="TreeGrafter"/>
</dbReference>
<dbReference type="GO" id="GO:0003073">
    <property type="term" value="P:regulation of systemic arterial blood pressure"/>
    <property type="evidence" value="ECO:0007669"/>
    <property type="project" value="TreeGrafter"/>
</dbReference>
<keyword evidence="4 6" id="KW-0732">Signal</keyword>
<keyword evidence="3" id="KW-0964">Secreted</keyword>
<reference evidence="7" key="3">
    <citation type="submission" date="2025-09" db="UniProtKB">
        <authorList>
            <consortium name="Ensembl"/>
        </authorList>
    </citation>
    <scope>IDENTIFICATION</scope>
</reference>
<evidence type="ECO:0000313" key="7">
    <source>
        <dbReference type="Ensembl" id="ENSMMDP00005008052.1"/>
    </source>
</evidence>
<evidence type="ECO:0000256" key="3">
    <source>
        <dbReference type="ARBA" id="ARBA00022525"/>
    </source>
</evidence>
<evidence type="ECO:0000256" key="4">
    <source>
        <dbReference type="ARBA" id="ARBA00022729"/>
    </source>
</evidence>
<dbReference type="GO" id="GO:0005179">
    <property type="term" value="F:hormone activity"/>
    <property type="evidence" value="ECO:0007669"/>
    <property type="project" value="InterPro"/>
</dbReference>
<feature type="chain" id="PRO_5025687631" description="Adrenomedullin" evidence="6">
    <location>
        <begin position="20"/>
        <end position="114"/>
    </location>
</feature>
<evidence type="ECO:0000256" key="1">
    <source>
        <dbReference type="ARBA" id="ARBA00004613"/>
    </source>
</evidence>
<dbReference type="Pfam" id="PF00214">
    <property type="entry name" value="Calc_CGRP_IAPP"/>
    <property type="match status" value="1"/>
</dbReference>
<dbReference type="AlphaFoldDB" id="A0A667WZ59"/>
<dbReference type="InterPro" id="IPR051665">
    <property type="entry name" value="Adrenomedullin-reg_peptide"/>
</dbReference>
<dbReference type="PANTHER" id="PTHR23414">
    <property type="entry name" value="ADRENOMEDULLIN, ADM"/>
    <property type="match status" value="1"/>
</dbReference>
<sequence length="114" mass="12593">HCSMEIALLLLLTVSVTAASPIKPTHRSVNRNYLVQFSVDLSDVLTLFALSLSLSPLHHTDRLAVKTRPRRAPQRGCQLGTCQLHILANKLYQIGQTSGKDESTKAQDPRGYGR</sequence>
<name>A0A667WZ59_9TELE</name>
<comment type="subcellular location">
    <subcellularLocation>
        <location evidence="1">Secreted</location>
    </subcellularLocation>
</comment>